<accession>A0ABQ5QPM4</accession>
<feature type="compositionally biased region" description="Acidic residues" evidence="2">
    <location>
        <begin position="430"/>
        <end position="440"/>
    </location>
</feature>
<dbReference type="Gene3D" id="3.40.50.450">
    <property type="match status" value="1"/>
</dbReference>
<dbReference type="NCBIfam" id="TIGR00732">
    <property type="entry name" value="dprA"/>
    <property type="match status" value="1"/>
</dbReference>
<dbReference type="Pfam" id="PF02481">
    <property type="entry name" value="DNA_processg_A"/>
    <property type="match status" value="1"/>
</dbReference>
<evidence type="ECO:0000313" key="6">
    <source>
        <dbReference type="Proteomes" id="UP001144280"/>
    </source>
</evidence>
<evidence type="ECO:0000256" key="1">
    <source>
        <dbReference type="ARBA" id="ARBA00006525"/>
    </source>
</evidence>
<reference evidence="5" key="1">
    <citation type="submission" date="2022-12" db="EMBL/GenBank/DDBJ databases">
        <title>New Phytohabitans aurantiacus sp. RD004123 nov., an actinomycete isolated from soil.</title>
        <authorList>
            <person name="Triningsih D.W."/>
            <person name="Harunari E."/>
            <person name="Igarashi Y."/>
        </authorList>
    </citation>
    <scope>NUCLEOTIDE SEQUENCE</scope>
    <source>
        <strain evidence="5">RD004123</strain>
    </source>
</reference>
<dbReference type="RefSeq" id="WP_281893338.1">
    <property type="nucleotide sequence ID" value="NZ_BSDI01000006.1"/>
</dbReference>
<dbReference type="Proteomes" id="UP001144280">
    <property type="component" value="Unassembled WGS sequence"/>
</dbReference>
<dbReference type="SUPFAM" id="SSF46785">
    <property type="entry name" value="Winged helix' DNA-binding domain"/>
    <property type="match status" value="1"/>
</dbReference>
<comment type="caution">
    <text evidence="5">The sequence shown here is derived from an EMBL/GenBank/DDBJ whole genome shotgun (WGS) entry which is preliminary data.</text>
</comment>
<evidence type="ECO:0008006" key="7">
    <source>
        <dbReference type="Google" id="ProtNLM"/>
    </source>
</evidence>
<dbReference type="PANTHER" id="PTHR43022">
    <property type="entry name" value="PROTEIN SMF"/>
    <property type="match status" value="1"/>
</dbReference>
<dbReference type="Pfam" id="PF17782">
    <property type="entry name" value="WHD_DprA"/>
    <property type="match status" value="1"/>
</dbReference>
<organism evidence="5 6">
    <name type="scientific">Phytohabitans aurantiacus</name>
    <dbReference type="NCBI Taxonomy" id="3016789"/>
    <lineage>
        <taxon>Bacteria</taxon>
        <taxon>Bacillati</taxon>
        <taxon>Actinomycetota</taxon>
        <taxon>Actinomycetes</taxon>
        <taxon>Micromonosporales</taxon>
        <taxon>Micromonosporaceae</taxon>
    </lineage>
</organism>
<feature type="domain" description="DprA winged helix" evidence="4">
    <location>
        <begin position="327"/>
        <end position="386"/>
    </location>
</feature>
<evidence type="ECO:0000259" key="4">
    <source>
        <dbReference type="Pfam" id="PF17782"/>
    </source>
</evidence>
<proteinExistence type="inferred from homology"/>
<dbReference type="PANTHER" id="PTHR43022:SF1">
    <property type="entry name" value="PROTEIN SMF"/>
    <property type="match status" value="1"/>
</dbReference>
<sequence length="440" mass="46869">MTELIDALLPLRIARIALHWLVEPGNAAVHRMVRRYGPVRTLDKLLDGDMPDQELRGSVAARLKAGDPYEVAAAAIARADELGARIVTPEDVEWPHQVDDLKHLLEIPSDNRIDRDTAPPLCLWVRGPLPLAETLDRSVAVVGARAATAYGEHVATGLAFGLAERGWTVVSGGAYGIDSSAHRGALAAGGATVAVLACGVDRPYPMGNTSLFDRIAEAGLMISEWLPGADPVRHRFLIRNRVIAAVTRGTVVVEAAARSGASQTLRRAQALGRRPMAVPGPVTSAMSVGCHHLLREHPQIRLVTGLPHVLEEVGSIGNDLAPTPRGPDRPHDVLDSEATMVFDAMPLRRPAGPDALAAHAGLDIRTVMRKLSLLEQLGFVVRRDGGYILAPKERESSTPGERKGSAPNESERRAADEREGGAADEREGGAADEPEGGVPA</sequence>
<dbReference type="InterPro" id="IPR003488">
    <property type="entry name" value="DprA"/>
</dbReference>
<feature type="compositionally biased region" description="Basic and acidic residues" evidence="2">
    <location>
        <begin position="390"/>
        <end position="429"/>
    </location>
</feature>
<gene>
    <name evidence="5" type="ORF">Pa4123_14700</name>
</gene>
<comment type="similarity">
    <text evidence="1">Belongs to the DprA/Smf family.</text>
</comment>
<dbReference type="InterPro" id="IPR041614">
    <property type="entry name" value="DprA_WH"/>
</dbReference>
<evidence type="ECO:0000259" key="3">
    <source>
        <dbReference type="Pfam" id="PF02481"/>
    </source>
</evidence>
<evidence type="ECO:0000313" key="5">
    <source>
        <dbReference type="EMBL" id="GLH96197.1"/>
    </source>
</evidence>
<feature type="region of interest" description="Disordered" evidence="2">
    <location>
        <begin position="390"/>
        <end position="440"/>
    </location>
</feature>
<dbReference type="InterPro" id="IPR036390">
    <property type="entry name" value="WH_DNA-bd_sf"/>
</dbReference>
<keyword evidence="6" id="KW-1185">Reference proteome</keyword>
<protein>
    <recommendedName>
        <fullName evidence="7">DNA processing protein DprA</fullName>
    </recommendedName>
</protein>
<dbReference type="SUPFAM" id="SSF102405">
    <property type="entry name" value="MCP/YpsA-like"/>
    <property type="match status" value="1"/>
</dbReference>
<name>A0ABQ5QPM4_9ACTN</name>
<dbReference type="InterPro" id="IPR057666">
    <property type="entry name" value="DrpA_SLOG"/>
</dbReference>
<feature type="domain" description="Smf/DprA SLOG" evidence="3">
    <location>
        <begin position="86"/>
        <end position="307"/>
    </location>
</feature>
<dbReference type="EMBL" id="BSDI01000006">
    <property type="protein sequence ID" value="GLH96197.1"/>
    <property type="molecule type" value="Genomic_DNA"/>
</dbReference>
<evidence type="ECO:0000256" key="2">
    <source>
        <dbReference type="SAM" id="MobiDB-lite"/>
    </source>
</evidence>